<protein>
    <submittedName>
        <fullName evidence="9">Uncharacterized protein</fullName>
    </submittedName>
</protein>
<evidence type="ECO:0000256" key="1">
    <source>
        <dbReference type="ARBA" id="ARBA00004651"/>
    </source>
</evidence>
<dbReference type="AlphaFoldDB" id="A0A226D3Y8"/>
<evidence type="ECO:0000256" key="6">
    <source>
        <dbReference type="ARBA" id="ARBA00023170"/>
    </source>
</evidence>
<dbReference type="Proteomes" id="UP000198287">
    <property type="component" value="Unassembled WGS sequence"/>
</dbReference>
<dbReference type="GO" id="GO:0005886">
    <property type="term" value="C:plasma membrane"/>
    <property type="evidence" value="ECO:0007669"/>
    <property type="project" value="UniProtKB-SubCell"/>
</dbReference>
<keyword evidence="7" id="KW-0325">Glycoprotein</keyword>
<organism evidence="9 10">
    <name type="scientific">Folsomia candida</name>
    <name type="common">Springtail</name>
    <dbReference type="NCBI Taxonomy" id="158441"/>
    <lineage>
        <taxon>Eukaryota</taxon>
        <taxon>Metazoa</taxon>
        <taxon>Ecdysozoa</taxon>
        <taxon>Arthropoda</taxon>
        <taxon>Hexapoda</taxon>
        <taxon>Collembola</taxon>
        <taxon>Entomobryomorpha</taxon>
        <taxon>Isotomoidea</taxon>
        <taxon>Isotomidae</taxon>
        <taxon>Proisotominae</taxon>
        <taxon>Folsomia</taxon>
    </lineage>
</organism>
<sequence>MLPVFKTIMEKLDPCNIQIFQSGHKIMYGNIDWFNVVHPIKIIQIYEMENRLEETQINVVKFGNLPEVPLHDWTNMVRKCYMFYTYNGYPRTLPWDNAIVMFIRTQANPERLHSVYFDGNLLHGNWNRIGVLFILAEKKFKVCYWHRKPHPGDISLGLYSDLSGGLLCDRTRGKLRRSVFKTIREIQAPPEEWCYGGAELNAIVGKRLSIGERLSNPFNPNFTSSKIMEHILKIIFLKANRTLIIQVSCTYAQKSFIRFKSSKKIESHKLSAFENFIVSEFIGYQYVTCSREKYMTFKFYITPFKPWLRGTLFISLILIIAITTTFNSLMGLSNTSFVPWLFIVATILEEEGHLPENVGRKWFIRLILGAWCLMSVIITNCYNGIMITELNAPLSALHLSNFHQLLCHREDKSYTENIVLAYHKYENTTAFKDLDVDLSKISYKRIAWYLHYIQFTSSPFKLENSNEMNEIVDRQRSRIVSNNCFHILSLPLDYTDSPVIYSKVPEFIDLLRHILLEIVAVSKFSKLHLLIYNLLDPKLTHYPKGFQHSNPYQAFSDLRDSVETELLDCGKTVFVAKSDIIRAEYQYLRKHYFAKKFYKSTQISEYFPFGLYFLETIASNVPKYFKDIFETGIYGRLKVEEARLKYLNRKPVKKFQDQQLFESLGLDGAIVTVFIICGITIIVAGIAFLFEVRSKIYTVMKIVTTSSRQIFSMSCSKSRAACTKRNYTKVSINSDSL</sequence>
<keyword evidence="6" id="KW-0675">Receptor</keyword>
<comment type="caution">
    <text evidence="9">The sequence shown here is derived from an EMBL/GenBank/DDBJ whole genome shotgun (WGS) entry which is preliminary data.</text>
</comment>
<dbReference type="InterPro" id="IPR052192">
    <property type="entry name" value="Insect_Ionotropic_Sensory_Rcpt"/>
</dbReference>
<evidence type="ECO:0000256" key="3">
    <source>
        <dbReference type="ARBA" id="ARBA00022692"/>
    </source>
</evidence>
<evidence type="ECO:0000313" key="10">
    <source>
        <dbReference type="Proteomes" id="UP000198287"/>
    </source>
</evidence>
<dbReference type="OrthoDB" id="8299140at2759"/>
<feature type="transmembrane region" description="Helical" evidence="8">
    <location>
        <begin position="307"/>
        <end position="326"/>
    </location>
</feature>
<reference evidence="9 10" key="1">
    <citation type="submission" date="2015-12" db="EMBL/GenBank/DDBJ databases">
        <title>The genome of Folsomia candida.</title>
        <authorList>
            <person name="Faddeeva A."/>
            <person name="Derks M.F."/>
            <person name="Anvar Y."/>
            <person name="Smit S."/>
            <person name="Van Straalen N."/>
            <person name="Roelofs D."/>
        </authorList>
    </citation>
    <scope>NUCLEOTIDE SEQUENCE [LARGE SCALE GENOMIC DNA]</scope>
    <source>
        <strain evidence="9 10">VU population</strain>
        <tissue evidence="9">Whole body</tissue>
    </source>
</reference>
<evidence type="ECO:0000256" key="5">
    <source>
        <dbReference type="ARBA" id="ARBA00023136"/>
    </source>
</evidence>
<evidence type="ECO:0000313" key="9">
    <source>
        <dbReference type="EMBL" id="OXA39893.1"/>
    </source>
</evidence>
<keyword evidence="3 8" id="KW-0812">Transmembrane</keyword>
<evidence type="ECO:0000256" key="7">
    <source>
        <dbReference type="ARBA" id="ARBA00023180"/>
    </source>
</evidence>
<feature type="transmembrane region" description="Helical" evidence="8">
    <location>
        <begin position="362"/>
        <end position="385"/>
    </location>
</feature>
<gene>
    <name evidence="9" type="ORF">Fcan01_25293</name>
</gene>
<accession>A0A226D3Y8</accession>
<dbReference type="PANTHER" id="PTHR42643:SF24">
    <property type="entry name" value="IONOTROPIC RECEPTOR 60A"/>
    <property type="match status" value="1"/>
</dbReference>
<evidence type="ECO:0000256" key="2">
    <source>
        <dbReference type="ARBA" id="ARBA00022475"/>
    </source>
</evidence>
<keyword evidence="10" id="KW-1185">Reference proteome</keyword>
<dbReference type="PANTHER" id="PTHR42643">
    <property type="entry name" value="IONOTROPIC RECEPTOR 20A-RELATED"/>
    <property type="match status" value="1"/>
</dbReference>
<dbReference type="EMBL" id="LNIX01000036">
    <property type="protein sequence ID" value="OXA39893.1"/>
    <property type="molecule type" value="Genomic_DNA"/>
</dbReference>
<keyword evidence="5 8" id="KW-0472">Membrane</keyword>
<evidence type="ECO:0000256" key="8">
    <source>
        <dbReference type="SAM" id="Phobius"/>
    </source>
</evidence>
<keyword evidence="4 8" id="KW-1133">Transmembrane helix</keyword>
<feature type="transmembrane region" description="Helical" evidence="8">
    <location>
        <begin position="668"/>
        <end position="690"/>
    </location>
</feature>
<name>A0A226D3Y8_FOLCA</name>
<comment type="subcellular location">
    <subcellularLocation>
        <location evidence="1">Cell membrane</location>
        <topology evidence="1">Multi-pass membrane protein</topology>
    </subcellularLocation>
</comment>
<proteinExistence type="predicted"/>
<keyword evidence="2" id="KW-1003">Cell membrane</keyword>
<evidence type="ECO:0000256" key="4">
    <source>
        <dbReference type="ARBA" id="ARBA00022989"/>
    </source>
</evidence>